<feature type="transmembrane region" description="Helical" evidence="17">
    <location>
        <begin position="415"/>
        <end position="437"/>
    </location>
</feature>
<dbReference type="InterPro" id="IPR003918">
    <property type="entry name" value="NADH_UbQ_OxRdtase"/>
</dbReference>
<dbReference type="PANTHER" id="PTHR43507:SF20">
    <property type="entry name" value="NADH-UBIQUINONE OXIDOREDUCTASE CHAIN 4"/>
    <property type="match status" value="1"/>
</dbReference>
<comment type="subcellular location">
    <subcellularLocation>
        <location evidence="2 17">Mitochondrion membrane</location>
        <topology evidence="2 17">Multi-pass membrane protein</topology>
    </subcellularLocation>
</comment>
<feature type="transmembrane region" description="Helical" evidence="17">
    <location>
        <begin position="269"/>
        <end position="291"/>
    </location>
</feature>
<evidence type="ECO:0000256" key="12">
    <source>
        <dbReference type="ARBA" id="ARBA00023027"/>
    </source>
</evidence>
<comment type="function">
    <text evidence="17">Core subunit of the mitochondrial membrane respiratory chain NADH dehydrogenase (Complex I) which catalyzes electron transfer from NADH through the respiratory chain, using ubiquinone as an electron acceptor. Essential for the catalytic activity and assembly of complex I.</text>
</comment>
<feature type="transmembrane region" description="Helical" evidence="17">
    <location>
        <begin position="57"/>
        <end position="75"/>
    </location>
</feature>
<evidence type="ECO:0000259" key="19">
    <source>
        <dbReference type="Pfam" id="PF01059"/>
    </source>
</evidence>
<proteinExistence type="inferred from homology"/>
<dbReference type="EMBL" id="KX437739">
    <property type="protein sequence ID" value="ATC73028.1"/>
    <property type="molecule type" value="Genomic_DNA"/>
</dbReference>
<dbReference type="AlphaFoldDB" id="A0A343K1C0"/>
<comment type="function">
    <text evidence="1">Core subunit of the mitochondrial membrane respiratory chain NADH dehydrogenase (Complex I) that is believed to belong to the minimal assembly required for catalysis. Complex I functions in the transfer of electrons from NADH to the respiratory chain. The immediate electron acceptor for the enzyme is believed to be ubiquinone.</text>
</comment>
<feature type="domain" description="NADH:ubiquinone oxidoreductase chain 4 N-terminal" evidence="19">
    <location>
        <begin position="1"/>
        <end position="99"/>
    </location>
</feature>
<evidence type="ECO:0000256" key="13">
    <source>
        <dbReference type="ARBA" id="ARBA00023075"/>
    </source>
</evidence>
<gene>
    <name evidence="20" type="primary">nad4</name>
</gene>
<feature type="transmembrane region" description="Helical" evidence="17">
    <location>
        <begin position="176"/>
        <end position="200"/>
    </location>
</feature>
<feature type="transmembrane region" description="Helical" evidence="17">
    <location>
        <begin position="107"/>
        <end position="128"/>
    </location>
</feature>
<feature type="transmembrane region" description="Helical" evidence="17">
    <location>
        <begin position="212"/>
        <end position="237"/>
    </location>
</feature>
<feature type="domain" description="NADH:quinone oxidoreductase/Mrp antiporter transmembrane" evidence="18">
    <location>
        <begin position="105"/>
        <end position="386"/>
    </location>
</feature>
<keyword evidence="13 17" id="KW-0830">Ubiquinone</keyword>
<dbReference type="GO" id="GO:0048039">
    <property type="term" value="F:ubiquinone binding"/>
    <property type="evidence" value="ECO:0007669"/>
    <property type="project" value="TreeGrafter"/>
</dbReference>
<evidence type="ECO:0000256" key="6">
    <source>
        <dbReference type="ARBA" id="ARBA00022448"/>
    </source>
</evidence>
<evidence type="ECO:0000256" key="15">
    <source>
        <dbReference type="ARBA" id="ARBA00023136"/>
    </source>
</evidence>
<evidence type="ECO:0000256" key="11">
    <source>
        <dbReference type="ARBA" id="ARBA00022989"/>
    </source>
</evidence>
<feature type="transmembrane region" description="Helical" evidence="17">
    <location>
        <begin position="6"/>
        <end position="25"/>
    </location>
</feature>
<evidence type="ECO:0000256" key="9">
    <source>
        <dbReference type="ARBA" id="ARBA00022967"/>
    </source>
</evidence>
<reference evidence="20" key="1">
    <citation type="journal article" date="2017" name="Zool. J. Linn. Soc.">
        <title>Insufficient power of mitogenomic data in resolving the auchenorrhynchan monophyly.</title>
        <authorList>
            <person name="Song N."/>
            <person name="Cai W."/>
            <person name="Li H."/>
        </authorList>
    </citation>
    <scope>NUCLEOTIDE SEQUENCE</scope>
</reference>
<evidence type="ECO:0000256" key="10">
    <source>
        <dbReference type="ARBA" id="ARBA00022982"/>
    </source>
</evidence>
<evidence type="ECO:0000256" key="1">
    <source>
        <dbReference type="ARBA" id="ARBA00003257"/>
    </source>
</evidence>
<feature type="transmembrane region" description="Helical" evidence="17">
    <location>
        <begin position="84"/>
        <end position="101"/>
    </location>
</feature>
<keyword evidence="8 17" id="KW-0812">Transmembrane</keyword>
<evidence type="ECO:0000256" key="2">
    <source>
        <dbReference type="ARBA" id="ARBA00004225"/>
    </source>
</evidence>
<accession>A0A343K1C0</accession>
<keyword evidence="15 17" id="KW-0472">Membrane</keyword>
<dbReference type="GO" id="GO:0042773">
    <property type="term" value="P:ATP synthesis coupled electron transport"/>
    <property type="evidence" value="ECO:0007669"/>
    <property type="project" value="InterPro"/>
</dbReference>
<evidence type="ECO:0000256" key="3">
    <source>
        <dbReference type="ARBA" id="ARBA00009025"/>
    </source>
</evidence>
<dbReference type="PANTHER" id="PTHR43507">
    <property type="entry name" value="NADH-UBIQUINONE OXIDOREDUCTASE CHAIN 4"/>
    <property type="match status" value="1"/>
</dbReference>
<dbReference type="GO" id="GO:0008137">
    <property type="term" value="F:NADH dehydrogenase (ubiquinone) activity"/>
    <property type="evidence" value="ECO:0007669"/>
    <property type="project" value="UniProtKB-UniRule"/>
</dbReference>
<feature type="transmembrane region" description="Helical" evidence="17">
    <location>
        <begin position="297"/>
        <end position="319"/>
    </location>
</feature>
<evidence type="ECO:0000259" key="18">
    <source>
        <dbReference type="Pfam" id="PF00361"/>
    </source>
</evidence>
<feature type="transmembrane region" description="Helical" evidence="17">
    <location>
        <begin position="32"/>
        <end position="51"/>
    </location>
</feature>
<comment type="catalytic activity">
    <reaction evidence="16 17">
        <text>a ubiquinone + NADH + 5 H(+)(in) = a ubiquinol + NAD(+) + 4 H(+)(out)</text>
        <dbReference type="Rhea" id="RHEA:29091"/>
        <dbReference type="Rhea" id="RHEA-COMP:9565"/>
        <dbReference type="Rhea" id="RHEA-COMP:9566"/>
        <dbReference type="ChEBI" id="CHEBI:15378"/>
        <dbReference type="ChEBI" id="CHEBI:16389"/>
        <dbReference type="ChEBI" id="CHEBI:17976"/>
        <dbReference type="ChEBI" id="CHEBI:57540"/>
        <dbReference type="ChEBI" id="CHEBI:57945"/>
        <dbReference type="EC" id="7.1.1.2"/>
    </reaction>
</comment>
<comment type="similarity">
    <text evidence="3 17">Belongs to the complex I subunit 4 family.</text>
</comment>
<dbReference type="GO" id="GO:0003954">
    <property type="term" value="F:NADH dehydrogenase activity"/>
    <property type="evidence" value="ECO:0007669"/>
    <property type="project" value="TreeGrafter"/>
</dbReference>
<keyword evidence="9" id="KW-1278">Translocase</keyword>
<dbReference type="GO" id="GO:0031966">
    <property type="term" value="C:mitochondrial membrane"/>
    <property type="evidence" value="ECO:0007669"/>
    <property type="project" value="UniProtKB-SubCell"/>
</dbReference>
<dbReference type="InterPro" id="IPR000260">
    <property type="entry name" value="NADH4_N"/>
</dbReference>
<keyword evidence="10 17" id="KW-0249">Electron transport</keyword>
<evidence type="ECO:0000256" key="14">
    <source>
        <dbReference type="ARBA" id="ARBA00023128"/>
    </source>
</evidence>
<evidence type="ECO:0000256" key="16">
    <source>
        <dbReference type="ARBA" id="ARBA00049551"/>
    </source>
</evidence>
<dbReference type="Pfam" id="PF01059">
    <property type="entry name" value="Oxidored_q5_N"/>
    <property type="match status" value="1"/>
</dbReference>
<evidence type="ECO:0000256" key="8">
    <source>
        <dbReference type="ARBA" id="ARBA00022692"/>
    </source>
</evidence>
<dbReference type="GO" id="GO:0015990">
    <property type="term" value="P:electron transport coupled proton transport"/>
    <property type="evidence" value="ECO:0007669"/>
    <property type="project" value="TreeGrafter"/>
</dbReference>
<feature type="transmembrane region" description="Helical" evidence="17">
    <location>
        <begin position="140"/>
        <end position="161"/>
    </location>
</feature>
<name>A0A343K1C0_9HEMI</name>
<keyword evidence="12 17" id="KW-0520">NAD</keyword>
<sequence length="438" mass="51279">MMSILFFMIMMIPLYLNGLGFNWLLSQFLYLFMYMSVLFLNSNSFFSSISYMFGMDFYSYNLILLGFLISSYMIISMKHSFSMSFYLLINMFLLFFLMVIFSTLNLLYMYMSFEFVLVPLVVLILGWGYQPERLMAGMYLFFYTLFVSLPLLVLILLIYNISGSLFFDYIGFTSDFFLVHFIVVFVFMVSMPMYLVHFWLPKAHVQAPVSGSMILAGLMLKIGGYGIIRMMFIYEYLFMKYSYIWFSLSILGSVLIGMVCLIQGDIKCLIAYSSVSHMGLVIMGLMTMSSWGLMGSYMLMLAHGFCSSGMFYMANLFYIRTSSRSFFINKGLMVYMPSSSMFWFLFCAFNMSCPPSLNFVSELMILSSMVSFWFYSLIFFVFISFICACFSYYLYSYTQHGLFNSLYSFSNMNLLEYLCLFMHLIPLIFFPIFMLLMF</sequence>
<keyword evidence="7 17" id="KW-0679">Respiratory chain</keyword>
<evidence type="ECO:0000256" key="7">
    <source>
        <dbReference type="ARBA" id="ARBA00022660"/>
    </source>
</evidence>
<dbReference type="PRINTS" id="PR01437">
    <property type="entry name" value="NUOXDRDTASE4"/>
</dbReference>
<feature type="transmembrane region" description="Helical" evidence="17">
    <location>
        <begin position="243"/>
        <end position="262"/>
    </location>
</feature>
<organism evidence="20">
    <name type="scientific">Osbornellus sp. EMHAU-2015-Zz052506</name>
    <dbReference type="NCBI Taxonomy" id="2036856"/>
    <lineage>
        <taxon>Eukaryota</taxon>
        <taxon>Metazoa</taxon>
        <taxon>Ecdysozoa</taxon>
        <taxon>Arthropoda</taxon>
        <taxon>Hexapoda</taxon>
        <taxon>Insecta</taxon>
        <taxon>Pterygota</taxon>
        <taxon>Neoptera</taxon>
        <taxon>Paraneoptera</taxon>
        <taxon>Hemiptera</taxon>
        <taxon>Auchenorrhyncha</taxon>
        <taxon>Membracoidea</taxon>
        <taxon>Cicadellidae</taxon>
        <taxon>Deltocephalinae</taxon>
        <taxon>Scaphoideini</taxon>
        <taxon>Osbornellus</taxon>
    </lineage>
</organism>
<dbReference type="InterPro" id="IPR001750">
    <property type="entry name" value="ND/Mrp_TM"/>
</dbReference>
<evidence type="ECO:0000313" key="20">
    <source>
        <dbReference type="EMBL" id="ATC73028.1"/>
    </source>
</evidence>
<keyword evidence="11 17" id="KW-1133">Transmembrane helix</keyword>
<feature type="transmembrane region" description="Helical" evidence="17">
    <location>
        <begin position="331"/>
        <end position="352"/>
    </location>
</feature>
<feature type="transmembrane region" description="Helical" evidence="17">
    <location>
        <begin position="372"/>
        <end position="395"/>
    </location>
</feature>
<evidence type="ECO:0000256" key="17">
    <source>
        <dbReference type="RuleBase" id="RU003297"/>
    </source>
</evidence>
<protein>
    <recommendedName>
        <fullName evidence="5 17">NADH-ubiquinone oxidoreductase chain 4</fullName>
        <ecNumber evidence="4 17">7.1.1.2</ecNumber>
    </recommendedName>
</protein>
<keyword evidence="14 17" id="KW-0496">Mitochondrion</keyword>
<geneLocation type="mitochondrion" evidence="20"/>
<evidence type="ECO:0000256" key="5">
    <source>
        <dbReference type="ARBA" id="ARBA00021006"/>
    </source>
</evidence>
<dbReference type="Pfam" id="PF00361">
    <property type="entry name" value="Proton_antipo_M"/>
    <property type="match status" value="1"/>
</dbReference>
<dbReference type="EC" id="7.1.1.2" evidence="4 17"/>
<evidence type="ECO:0000256" key="4">
    <source>
        <dbReference type="ARBA" id="ARBA00012944"/>
    </source>
</evidence>
<keyword evidence="6 17" id="KW-0813">Transport</keyword>